<feature type="compositionally biased region" description="Basic and acidic residues" evidence="1">
    <location>
        <begin position="14"/>
        <end position="28"/>
    </location>
</feature>
<protein>
    <submittedName>
        <fullName evidence="2">Uncharacterized protein</fullName>
    </submittedName>
</protein>
<dbReference type="Proteomes" id="UP001642540">
    <property type="component" value="Unassembled WGS sequence"/>
</dbReference>
<feature type="region of interest" description="Disordered" evidence="1">
    <location>
        <begin position="130"/>
        <end position="155"/>
    </location>
</feature>
<feature type="compositionally biased region" description="Polar residues" evidence="1">
    <location>
        <begin position="136"/>
        <end position="155"/>
    </location>
</feature>
<accession>A0ABP1PXD6</accession>
<organism evidence="2 3">
    <name type="scientific">Orchesella dallaii</name>
    <dbReference type="NCBI Taxonomy" id="48710"/>
    <lineage>
        <taxon>Eukaryota</taxon>
        <taxon>Metazoa</taxon>
        <taxon>Ecdysozoa</taxon>
        <taxon>Arthropoda</taxon>
        <taxon>Hexapoda</taxon>
        <taxon>Collembola</taxon>
        <taxon>Entomobryomorpha</taxon>
        <taxon>Entomobryoidea</taxon>
        <taxon>Orchesellidae</taxon>
        <taxon>Orchesellinae</taxon>
        <taxon>Orchesella</taxon>
    </lineage>
</organism>
<evidence type="ECO:0000256" key="1">
    <source>
        <dbReference type="SAM" id="MobiDB-lite"/>
    </source>
</evidence>
<comment type="caution">
    <text evidence="2">The sequence shown here is derived from an EMBL/GenBank/DDBJ whole genome shotgun (WGS) entry which is preliminary data.</text>
</comment>
<feature type="compositionally biased region" description="Low complexity" evidence="1">
    <location>
        <begin position="83"/>
        <end position="93"/>
    </location>
</feature>
<feature type="region of interest" description="Disordered" evidence="1">
    <location>
        <begin position="221"/>
        <end position="257"/>
    </location>
</feature>
<feature type="region of interest" description="Disordered" evidence="1">
    <location>
        <begin position="1"/>
        <end position="93"/>
    </location>
</feature>
<feature type="compositionally biased region" description="Basic residues" evidence="1">
    <location>
        <begin position="228"/>
        <end position="238"/>
    </location>
</feature>
<evidence type="ECO:0000313" key="2">
    <source>
        <dbReference type="EMBL" id="CAL8077308.1"/>
    </source>
</evidence>
<reference evidence="2 3" key="1">
    <citation type="submission" date="2024-08" db="EMBL/GenBank/DDBJ databases">
        <authorList>
            <person name="Cucini C."/>
            <person name="Frati F."/>
        </authorList>
    </citation>
    <scope>NUCLEOTIDE SEQUENCE [LARGE SCALE GENOMIC DNA]</scope>
</reference>
<feature type="compositionally biased region" description="Basic and acidic residues" evidence="1">
    <location>
        <begin position="48"/>
        <end position="60"/>
    </location>
</feature>
<name>A0ABP1PXD6_9HEXA</name>
<proteinExistence type="predicted"/>
<keyword evidence="3" id="KW-1185">Reference proteome</keyword>
<sequence length="380" mass="41608">MARNVDVNDQADPLGHEDPNSGEVKRDDDEATTTPSSSSPAPLVAAPTKREKPIKKETKTLTKHAKKRDLEEQPAASAGVGPSTASSSQSQAGTLSNAEIDTLAQQITAYVDKSMTFRRLGGPFFGELASGRGEGSRSSLHNTNTLTGSTGSFSDPVTQQLQGRRVYQLLTALQLESALSQRRQQVIVKTQDMKGYVGGNEETYDVEKALEFVESKDIPPVTADNVKKGKTRSQRKRQKMQEAKKKQPGATNSQSLEIGKEEAIIGGPSHPPAEGSELHVLAEKVEFKVNFQNDVNVKGKLDEDKKIEEKGSQEKAPLQVQPSNQDAVRVERTLIGFVFPNDGDGTQSDFDEHEAMDWMEKRVDYLKQLAREGKVTSKFV</sequence>
<dbReference type="EMBL" id="CAXLJM020000012">
    <property type="protein sequence ID" value="CAL8077308.1"/>
    <property type="molecule type" value="Genomic_DNA"/>
</dbReference>
<evidence type="ECO:0000313" key="3">
    <source>
        <dbReference type="Proteomes" id="UP001642540"/>
    </source>
</evidence>
<gene>
    <name evidence="2" type="ORF">ODALV1_LOCUS3774</name>
</gene>
<feature type="compositionally biased region" description="Low complexity" evidence="1">
    <location>
        <begin position="32"/>
        <end position="47"/>
    </location>
</feature>